<evidence type="ECO:0000313" key="9">
    <source>
        <dbReference type="Proteomes" id="UP000637643"/>
    </source>
</evidence>
<keyword evidence="5 6" id="KW-0472">Membrane</keyword>
<dbReference type="RefSeq" id="WP_189027798.1">
    <property type="nucleotide sequence ID" value="NZ_BMKR01000016.1"/>
</dbReference>
<evidence type="ECO:0000313" key="8">
    <source>
        <dbReference type="EMBL" id="GGF89909.1"/>
    </source>
</evidence>
<dbReference type="InterPro" id="IPR038766">
    <property type="entry name" value="Membrane_comp_ABC_pdt"/>
</dbReference>
<keyword evidence="3 6" id="KW-0812">Transmembrane</keyword>
<reference evidence="8" key="1">
    <citation type="journal article" date="2014" name="Int. J. Syst. Evol. Microbiol.">
        <title>Complete genome sequence of Corynebacterium casei LMG S-19264T (=DSM 44701T), isolated from a smear-ripened cheese.</title>
        <authorList>
            <consortium name="US DOE Joint Genome Institute (JGI-PGF)"/>
            <person name="Walter F."/>
            <person name="Albersmeier A."/>
            <person name="Kalinowski J."/>
            <person name="Ruckert C."/>
        </authorList>
    </citation>
    <scope>NUCLEOTIDE SEQUENCE</scope>
    <source>
        <strain evidence="8">CGMCC 1.16134</strain>
    </source>
</reference>
<keyword evidence="9" id="KW-1185">Reference proteome</keyword>
<feature type="transmembrane region" description="Helical" evidence="6">
    <location>
        <begin position="21"/>
        <end position="40"/>
    </location>
</feature>
<organism evidence="8 9">
    <name type="scientific">Paenibacillus albidus</name>
    <dbReference type="NCBI Taxonomy" id="2041023"/>
    <lineage>
        <taxon>Bacteria</taxon>
        <taxon>Bacillati</taxon>
        <taxon>Bacillota</taxon>
        <taxon>Bacilli</taxon>
        <taxon>Bacillales</taxon>
        <taxon>Paenibacillaceae</taxon>
        <taxon>Paenibacillus</taxon>
    </lineage>
</organism>
<dbReference type="InterPro" id="IPR003838">
    <property type="entry name" value="ABC3_permease_C"/>
</dbReference>
<dbReference type="AlphaFoldDB" id="A0A917CIR1"/>
<feature type="transmembrane region" description="Helical" evidence="6">
    <location>
        <begin position="259"/>
        <end position="288"/>
    </location>
</feature>
<evidence type="ECO:0000256" key="2">
    <source>
        <dbReference type="ARBA" id="ARBA00022475"/>
    </source>
</evidence>
<evidence type="ECO:0000256" key="5">
    <source>
        <dbReference type="ARBA" id="ARBA00023136"/>
    </source>
</evidence>
<evidence type="ECO:0000259" key="7">
    <source>
        <dbReference type="Pfam" id="PF02687"/>
    </source>
</evidence>
<feature type="transmembrane region" description="Helical" evidence="6">
    <location>
        <begin position="665"/>
        <end position="691"/>
    </location>
</feature>
<evidence type="ECO:0000256" key="4">
    <source>
        <dbReference type="ARBA" id="ARBA00022989"/>
    </source>
</evidence>
<gene>
    <name evidence="8" type="ORF">GCM10010912_38870</name>
</gene>
<accession>A0A917CIR1</accession>
<keyword evidence="4 6" id="KW-1133">Transmembrane helix</keyword>
<keyword evidence="2" id="KW-1003">Cell membrane</keyword>
<feature type="domain" description="ABC3 transporter permease C-terminal" evidence="7">
    <location>
        <begin position="266"/>
        <end position="381"/>
    </location>
</feature>
<dbReference type="Proteomes" id="UP000637643">
    <property type="component" value="Unassembled WGS sequence"/>
</dbReference>
<feature type="transmembrane region" description="Helical" evidence="6">
    <location>
        <begin position="308"/>
        <end position="331"/>
    </location>
</feature>
<name>A0A917CIR1_9BACL</name>
<sequence length="801" mass="88182">MYPVFLLCLSNLKKRKIQNGIIAIIIMLSTLLLSTAVVVMNNTGEVFTDVHNKVNGSHEILYFENGLYDPDRVHDWWAEQKGVTASSLFHYRSLSTFTYQGKEVSNINLYMMDSGTAPNQTKVDQLIFAQGTKTEVPSEGTTWIPTSLAYSKAISVGDEIGVKTDTGQLKLKVSALVVDIPFSQPFSITARIWLNTNDYAHSMAVNGQVDKAIMGLRFDNLNDQGVYWTRFEAAFGAPFLESLTDFQGISSFYLITGKILSFIMILLATIMIMIALYTIGFTISDAILSSYKTIGIVRSSGLSAKKVISVYVLQYFLLAFISIIPGVLLSYPFSKKIITMSLSYLKTNDYLLSINFTIYGILVGISVLTLIGFISLLFSLKSRTIQPAQAIRYGMSETQLAKSAKRLIGSRLSHKWLDRIPVTVAVAIRGLVKNRGGSFLMALITALTTAVLVTGVIFMSSISSLAPPQWGFDNADISLEILNQSELGADELKQVLSEDQRVGNISFSKGLYGVIPIDLEMKSENNTAGVYINSIGGNLDELGLTNIAGRNPQGKNEISIGTRVSKALNKGVGESIDVYVQGRKGTYTISGVYQAITNSSISARMTLEAMDKLQLDSNPGNPLVLLNLNSNVSKDQFIQDFSKKYGTAIYIASQETLIKETFSQAVAVLIMPMLTMGLFIIIVVFSITFSINRIYVKKESKTYGIYKTIGMSSNRIRVSIAFSTLILVAIGVIIGVPIGIYIFPVLLNTILSNYGIVQFPINYDFSMLFFTLFVMVIAVVWGSWIASKMIQKTSLRLLISE</sequence>
<dbReference type="PANTHER" id="PTHR30287:SF2">
    <property type="entry name" value="BLL1001 PROTEIN"/>
    <property type="match status" value="1"/>
</dbReference>
<proteinExistence type="predicted"/>
<comment type="subcellular location">
    <subcellularLocation>
        <location evidence="1">Cell membrane</location>
        <topology evidence="1">Multi-pass membrane protein</topology>
    </subcellularLocation>
</comment>
<feature type="transmembrane region" description="Helical" evidence="6">
    <location>
        <begin position="351"/>
        <end position="378"/>
    </location>
</feature>
<dbReference type="Pfam" id="PF02687">
    <property type="entry name" value="FtsX"/>
    <property type="match status" value="2"/>
</dbReference>
<dbReference type="PANTHER" id="PTHR30287">
    <property type="entry name" value="MEMBRANE COMPONENT OF PREDICTED ABC SUPERFAMILY METABOLITE UPTAKE TRANSPORTER"/>
    <property type="match status" value="1"/>
</dbReference>
<evidence type="ECO:0000256" key="6">
    <source>
        <dbReference type="SAM" id="Phobius"/>
    </source>
</evidence>
<evidence type="ECO:0000256" key="1">
    <source>
        <dbReference type="ARBA" id="ARBA00004651"/>
    </source>
</evidence>
<protein>
    <recommendedName>
        <fullName evidence="7">ABC3 transporter permease C-terminal domain-containing protein</fullName>
    </recommendedName>
</protein>
<reference evidence="8" key="2">
    <citation type="submission" date="2020-09" db="EMBL/GenBank/DDBJ databases">
        <authorList>
            <person name="Sun Q."/>
            <person name="Zhou Y."/>
        </authorList>
    </citation>
    <scope>NUCLEOTIDE SEQUENCE</scope>
    <source>
        <strain evidence="8">CGMCC 1.16134</strain>
    </source>
</reference>
<evidence type="ECO:0000256" key="3">
    <source>
        <dbReference type="ARBA" id="ARBA00022692"/>
    </source>
</evidence>
<feature type="transmembrane region" description="Helical" evidence="6">
    <location>
        <begin position="439"/>
        <end position="459"/>
    </location>
</feature>
<dbReference type="EMBL" id="BMKR01000016">
    <property type="protein sequence ID" value="GGF89909.1"/>
    <property type="molecule type" value="Genomic_DNA"/>
</dbReference>
<comment type="caution">
    <text evidence="8">The sequence shown here is derived from an EMBL/GenBank/DDBJ whole genome shotgun (WGS) entry which is preliminary data.</text>
</comment>
<dbReference type="GO" id="GO:0005886">
    <property type="term" value="C:plasma membrane"/>
    <property type="evidence" value="ECO:0007669"/>
    <property type="project" value="UniProtKB-SubCell"/>
</dbReference>
<feature type="transmembrane region" description="Helical" evidence="6">
    <location>
        <begin position="767"/>
        <end position="786"/>
    </location>
</feature>
<feature type="transmembrane region" description="Helical" evidence="6">
    <location>
        <begin position="720"/>
        <end position="747"/>
    </location>
</feature>
<feature type="domain" description="ABC3 transporter permease C-terminal" evidence="7">
    <location>
        <begin position="676"/>
        <end position="794"/>
    </location>
</feature>